<gene>
    <name evidence="2" type="ORF">ENN47_03355</name>
</gene>
<dbReference type="Proteomes" id="UP000886198">
    <property type="component" value="Unassembled WGS sequence"/>
</dbReference>
<evidence type="ECO:0000259" key="1">
    <source>
        <dbReference type="Pfam" id="PF07992"/>
    </source>
</evidence>
<evidence type="ECO:0000313" key="2">
    <source>
        <dbReference type="EMBL" id="HDP77220.1"/>
    </source>
</evidence>
<sequence>MLDSQNLLLIEGSSHFVGGRQLEVSLPNGNTKLLESDVTVINTGTSPAKANIRGLDKVVAHDSTSIMELDKLPGHLIVIGGGYVGLEFGQMFRRFGSKVTVIQNDKQLLSREDEDIASTVLEIMKDEGIEVLLCAEPVEVSSFADMISLTLKSPEKETTLVGSHLLLATGRLPNTPDLNLEKSGVQVDNRGFIKVNSKLETTSEGVYAIGDVKGGPAFTHIAYDDFRVLRENLVNGGDTRNDEGDCRFQNRRDYWRCYSRGRGRRDYGCYPDCHDGWASI</sequence>
<dbReference type="GO" id="GO:0050660">
    <property type="term" value="F:flavin adenine dinucleotide binding"/>
    <property type="evidence" value="ECO:0007669"/>
    <property type="project" value="TreeGrafter"/>
</dbReference>
<reference evidence="2" key="1">
    <citation type="journal article" date="2020" name="mSystems">
        <title>Genome- and Community-Level Interaction Insights into Carbon Utilization and Element Cycling Functions of Hydrothermarchaeota in Hydrothermal Sediment.</title>
        <authorList>
            <person name="Zhou Z."/>
            <person name="Liu Y."/>
            <person name="Xu W."/>
            <person name="Pan J."/>
            <person name="Luo Z.H."/>
            <person name="Li M."/>
        </authorList>
    </citation>
    <scope>NUCLEOTIDE SEQUENCE [LARGE SCALE GENOMIC DNA]</scope>
    <source>
        <strain evidence="2">SpSt-1179</strain>
    </source>
</reference>
<proteinExistence type="predicted"/>
<dbReference type="PANTHER" id="PTHR43014">
    <property type="entry name" value="MERCURIC REDUCTASE"/>
    <property type="match status" value="1"/>
</dbReference>
<feature type="domain" description="FAD/NAD(P)-binding" evidence="1">
    <location>
        <begin position="21"/>
        <end position="224"/>
    </location>
</feature>
<organism evidence="2">
    <name type="scientific">Mesotoga infera</name>
    <dbReference type="NCBI Taxonomy" id="1236046"/>
    <lineage>
        <taxon>Bacteria</taxon>
        <taxon>Thermotogati</taxon>
        <taxon>Thermotogota</taxon>
        <taxon>Thermotogae</taxon>
        <taxon>Kosmotogales</taxon>
        <taxon>Kosmotogaceae</taxon>
        <taxon>Mesotoga</taxon>
    </lineage>
</organism>
<dbReference type="InterPro" id="IPR023753">
    <property type="entry name" value="FAD/NAD-binding_dom"/>
</dbReference>
<dbReference type="PRINTS" id="PR00411">
    <property type="entry name" value="PNDRDTASEI"/>
</dbReference>
<dbReference type="SUPFAM" id="SSF51905">
    <property type="entry name" value="FAD/NAD(P)-binding domain"/>
    <property type="match status" value="1"/>
</dbReference>
<comment type="caution">
    <text evidence="2">The sequence shown here is derived from an EMBL/GenBank/DDBJ whole genome shotgun (WGS) entry which is preliminary data.</text>
</comment>
<dbReference type="EMBL" id="DSBT01000100">
    <property type="protein sequence ID" value="HDP77220.1"/>
    <property type="molecule type" value="Genomic_DNA"/>
</dbReference>
<dbReference type="PANTHER" id="PTHR43014:SF2">
    <property type="entry name" value="MERCURIC REDUCTASE"/>
    <property type="match status" value="1"/>
</dbReference>
<dbReference type="AlphaFoldDB" id="A0A7C1GSB2"/>
<accession>A0A7C1GSB2</accession>
<dbReference type="Pfam" id="PF07992">
    <property type="entry name" value="Pyr_redox_2"/>
    <property type="match status" value="1"/>
</dbReference>
<dbReference type="Gene3D" id="3.50.50.60">
    <property type="entry name" value="FAD/NAD(P)-binding domain"/>
    <property type="match status" value="2"/>
</dbReference>
<dbReference type="GO" id="GO:0003955">
    <property type="term" value="F:NAD(P)H dehydrogenase (quinone) activity"/>
    <property type="evidence" value="ECO:0007669"/>
    <property type="project" value="TreeGrafter"/>
</dbReference>
<dbReference type="PRINTS" id="PR00368">
    <property type="entry name" value="FADPNR"/>
</dbReference>
<protein>
    <recommendedName>
        <fullName evidence="1">FAD/NAD(P)-binding domain-containing protein</fullName>
    </recommendedName>
</protein>
<dbReference type="InterPro" id="IPR036188">
    <property type="entry name" value="FAD/NAD-bd_sf"/>
</dbReference>
<name>A0A7C1GSB2_9BACT</name>